<dbReference type="STRING" id="1212489.Ldro_1921"/>
<dbReference type="RefSeq" id="WP_058496218.1">
    <property type="nucleotide sequence ID" value="NZ_CAAAIU010000005.1"/>
</dbReference>
<reference evidence="1 2" key="1">
    <citation type="submission" date="2015-11" db="EMBL/GenBank/DDBJ databases">
        <title>Genomic analysis of 38 Legionella species identifies large and diverse effector repertoires.</title>
        <authorList>
            <person name="Burstein D."/>
            <person name="Amaro F."/>
            <person name="Zusman T."/>
            <person name="Lifshitz Z."/>
            <person name="Cohen O."/>
            <person name="Gilbert J.A."/>
            <person name="Pupko T."/>
            <person name="Shuman H.A."/>
            <person name="Segal G."/>
        </authorList>
    </citation>
    <scope>NUCLEOTIDE SEQUENCE [LARGE SCALE GENOMIC DNA]</scope>
    <source>
        <strain evidence="1 2">ATCC 700990</strain>
    </source>
</reference>
<dbReference type="AlphaFoldDB" id="A0A0W0SQT7"/>
<name>A0A0W0SQT7_9GAMM</name>
<keyword evidence="2" id="KW-1185">Reference proteome</keyword>
<evidence type="ECO:0000313" key="2">
    <source>
        <dbReference type="Proteomes" id="UP000054736"/>
    </source>
</evidence>
<dbReference type="Proteomes" id="UP000054736">
    <property type="component" value="Unassembled WGS sequence"/>
</dbReference>
<dbReference type="OrthoDB" id="5645770at2"/>
<sequence length="419" mass="46210">MKFVLSEEFIFKLLSLRRDYEEREKITLSKASQPYAISRFFGATDVELRDQQIYRIEKMLIALAKDLTLSKNGFNQQKYLTALQVLVTLCFYTKSQIHRNYTLPYSASTLSQLIDEAMPLTALNVMDPETQACCLLTTDNFLKSDHCLESLNACLKKQITALEWRDFSHFVSTECGLLDKKYVENYPITSIMMPLVAKPCEVAGYTLGWVFGNWVGKSASLLSTHTAVAMTLGSGLVLLFGPSATLVAILITPTLAGQLIETCCGISLGIIMGKSLNLIGNGVGFTVGMPLDLGVQLLGKTYSVITNLYQGTSDYPQLTGISLTDGVSISDGIPIEFGHVNQLTEQVHRNLKSVPIIVAIEGNQLIVKYEGVTRKVVIAAEAQETIEELKKLGLQQKIVEIEEEPESLLSDNCRISSTP</sequence>
<evidence type="ECO:0000313" key="1">
    <source>
        <dbReference type="EMBL" id="KTC85596.1"/>
    </source>
</evidence>
<dbReference type="PATRIC" id="fig|1212489.4.peg.2032"/>
<dbReference type="EMBL" id="LNXY01000027">
    <property type="protein sequence ID" value="KTC85596.1"/>
    <property type="molecule type" value="Genomic_DNA"/>
</dbReference>
<gene>
    <name evidence="1" type="ORF">Ldro_1921</name>
</gene>
<comment type="caution">
    <text evidence="1">The sequence shown here is derived from an EMBL/GenBank/DDBJ whole genome shotgun (WGS) entry which is preliminary data.</text>
</comment>
<proteinExistence type="predicted"/>
<protein>
    <submittedName>
        <fullName evidence="1">Substrate of the Dot/Icm secretion system</fullName>
    </submittedName>
</protein>
<organism evidence="1 2">
    <name type="scientific">Legionella drozanskii LLAP-1</name>
    <dbReference type="NCBI Taxonomy" id="1212489"/>
    <lineage>
        <taxon>Bacteria</taxon>
        <taxon>Pseudomonadati</taxon>
        <taxon>Pseudomonadota</taxon>
        <taxon>Gammaproteobacteria</taxon>
        <taxon>Legionellales</taxon>
        <taxon>Legionellaceae</taxon>
        <taxon>Legionella</taxon>
    </lineage>
</organism>
<accession>A0A0W0SQT7</accession>